<reference evidence="1" key="1">
    <citation type="journal article" date="2014" name="Front. Microbiol.">
        <title>High frequency of phylogenetically diverse reductive dehalogenase-homologous genes in deep subseafloor sedimentary metagenomes.</title>
        <authorList>
            <person name="Kawai M."/>
            <person name="Futagami T."/>
            <person name="Toyoda A."/>
            <person name="Takaki Y."/>
            <person name="Nishi S."/>
            <person name="Hori S."/>
            <person name="Arai W."/>
            <person name="Tsubouchi T."/>
            <person name="Morono Y."/>
            <person name="Uchiyama I."/>
            <person name="Ito T."/>
            <person name="Fujiyama A."/>
            <person name="Inagaki F."/>
            <person name="Takami H."/>
        </authorList>
    </citation>
    <scope>NUCLEOTIDE SEQUENCE</scope>
    <source>
        <strain evidence="1">Expedition CK06-06</strain>
    </source>
</reference>
<dbReference type="EMBL" id="BART01021023">
    <property type="protein sequence ID" value="GAG95195.1"/>
    <property type="molecule type" value="Genomic_DNA"/>
</dbReference>
<dbReference type="AlphaFoldDB" id="X1BJI4"/>
<name>X1BJI4_9ZZZZ</name>
<evidence type="ECO:0000313" key="1">
    <source>
        <dbReference type="EMBL" id="GAG95195.1"/>
    </source>
</evidence>
<organism evidence="1">
    <name type="scientific">marine sediment metagenome</name>
    <dbReference type="NCBI Taxonomy" id="412755"/>
    <lineage>
        <taxon>unclassified sequences</taxon>
        <taxon>metagenomes</taxon>
        <taxon>ecological metagenomes</taxon>
    </lineage>
</organism>
<sequence>SDVSPEPYPENLFACVTKKEELKKMKHMGYKLWYKPGGKIIIRRFEGKQEAT</sequence>
<accession>X1BJI4</accession>
<comment type="caution">
    <text evidence="1">The sequence shown here is derived from an EMBL/GenBank/DDBJ whole genome shotgun (WGS) entry which is preliminary data.</text>
</comment>
<feature type="non-terminal residue" evidence="1">
    <location>
        <position position="1"/>
    </location>
</feature>
<gene>
    <name evidence="1" type="ORF">S01H4_38909</name>
</gene>
<proteinExistence type="predicted"/>
<protein>
    <submittedName>
        <fullName evidence="1">Uncharacterized protein</fullName>
    </submittedName>
</protein>